<name>A0A2I0WDE1_9ASPA</name>
<feature type="region of interest" description="Disordered" evidence="1">
    <location>
        <begin position="102"/>
        <end position="135"/>
    </location>
</feature>
<gene>
    <name evidence="3" type="ORF">MA16_Dca009959</name>
</gene>
<evidence type="ECO:0000256" key="1">
    <source>
        <dbReference type="SAM" id="MobiDB-lite"/>
    </source>
</evidence>
<accession>A0A2I0WDE1</accession>
<feature type="domain" description="Tf2-1-like SH3-like" evidence="2">
    <location>
        <begin position="30"/>
        <end position="90"/>
    </location>
</feature>
<protein>
    <recommendedName>
        <fullName evidence="2">Tf2-1-like SH3-like domain-containing protein</fullName>
    </recommendedName>
</protein>
<proteinExistence type="predicted"/>
<reference evidence="3 4" key="1">
    <citation type="journal article" date="2016" name="Sci. Rep.">
        <title>The Dendrobium catenatum Lindl. genome sequence provides insights into polysaccharide synthase, floral development and adaptive evolution.</title>
        <authorList>
            <person name="Zhang G.Q."/>
            <person name="Xu Q."/>
            <person name="Bian C."/>
            <person name="Tsai W.C."/>
            <person name="Yeh C.M."/>
            <person name="Liu K.W."/>
            <person name="Yoshida K."/>
            <person name="Zhang L.S."/>
            <person name="Chang S.B."/>
            <person name="Chen F."/>
            <person name="Shi Y."/>
            <person name="Su Y.Y."/>
            <person name="Zhang Y.Q."/>
            <person name="Chen L.J."/>
            <person name="Yin Y."/>
            <person name="Lin M."/>
            <person name="Huang H."/>
            <person name="Deng H."/>
            <person name="Wang Z.W."/>
            <person name="Zhu S.L."/>
            <person name="Zhao X."/>
            <person name="Deng C."/>
            <person name="Niu S.C."/>
            <person name="Huang J."/>
            <person name="Wang M."/>
            <person name="Liu G.H."/>
            <person name="Yang H.J."/>
            <person name="Xiao X.J."/>
            <person name="Hsiao Y.Y."/>
            <person name="Wu W.L."/>
            <person name="Chen Y.Y."/>
            <person name="Mitsuda N."/>
            <person name="Ohme-Takagi M."/>
            <person name="Luo Y.B."/>
            <person name="Van de Peer Y."/>
            <person name="Liu Z.J."/>
        </authorList>
    </citation>
    <scope>NUCLEOTIDE SEQUENCE [LARGE SCALE GENOMIC DNA]</scope>
    <source>
        <tissue evidence="3">The whole plant</tissue>
    </source>
</reference>
<dbReference type="AlphaFoldDB" id="A0A2I0WDE1"/>
<reference evidence="3 4" key="2">
    <citation type="journal article" date="2017" name="Nature">
        <title>The Apostasia genome and the evolution of orchids.</title>
        <authorList>
            <person name="Zhang G.Q."/>
            <person name="Liu K.W."/>
            <person name="Li Z."/>
            <person name="Lohaus R."/>
            <person name="Hsiao Y.Y."/>
            <person name="Niu S.C."/>
            <person name="Wang J.Y."/>
            <person name="Lin Y.C."/>
            <person name="Xu Q."/>
            <person name="Chen L.J."/>
            <person name="Yoshida K."/>
            <person name="Fujiwara S."/>
            <person name="Wang Z.W."/>
            <person name="Zhang Y.Q."/>
            <person name="Mitsuda N."/>
            <person name="Wang M."/>
            <person name="Liu G.H."/>
            <person name="Pecoraro L."/>
            <person name="Huang H.X."/>
            <person name="Xiao X.J."/>
            <person name="Lin M."/>
            <person name="Wu X.Y."/>
            <person name="Wu W.L."/>
            <person name="Chen Y.Y."/>
            <person name="Chang S.B."/>
            <person name="Sakamoto S."/>
            <person name="Ohme-Takagi M."/>
            <person name="Yagi M."/>
            <person name="Zeng S.J."/>
            <person name="Shen C.Y."/>
            <person name="Yeh C.M."/>
            <person name="Luo Y.B."/>
            <person name="Tsai W.C."/>
            <person name="Van de Peer Y."/>
            <person name="Liu Z.J."/>
        </authorList>
    </citation>
    <scope>NUCLEOTIDE SEQUENCE [LARGE SCALE GENOMIC DNA]</scope>
    <source>
        <tissue evidence="3">The whole plant</tissue>
    </source>
</reference>
<evidence type="ECO:0000313" key="3">
    <source>
        <dbReference type="EMBL" id="PKU73652.1"/>
    </source>
</evidence>
<organism evidence="3 4">
    <name type="scientific">Dendrobium catenatum</name>
    <dbReference type="NCBI Taxonomy" id="906689"/>
    <lineage>
        <taxon>Eukaryota</taxon>
        <taxon>Viridiplantae</taxon>
        <taxon>Streptophyta</taxon>
        <taxon>Embryophyta</taxon>
        <taxon>Tracheophyta</taxon>
        <taxon>Spermatophyta</taxon>
        <taxon>Magnoliopsida</taxon>
        <taxon>Liliopsida</taxon>
        <taxon>Asparagales</taxon>
        <taxon>Orchidaceae</taxon>
        <taxon>Epidendroideae</taxon>
        <taxon>Malaxideae</taxon>
        <taxon>Dendrobiinae</taxon>
        <taxon>Dendrobium</taxon>
    </lineage>
</organism>
<feature type="compositionally biased region" description="Basic and acidic residues" evidence="1">
    <location>
        <begin position="119"/>
        <end position="135"/>
    </location>
</feature>
<sequence>MGSDGGNSSGVSKVTIKERFKSFNMQFKAGDKVYSKIRTYRQTLIRRRNAKLFPQNYGPYDVMKRIDAIMTNRLQLPPTATIHIVFHVSTEESYWKPQSINDAANDLDKRNGGNLGAKVSERSPFDSRKSYRSVD</sequence>
<dbReference type="EMBL" id="KZ502732">
    <property type="protein sequence ID" value="PKU73652.1"/>
    <property type="molecule type" value="Genomic_DNA"/>
</dbReference>
<keyword evidence="4" id="KW-1185">Reference proteome</keyword>
<dbReference type="Proteomes" id="UP000233837">
    <property type="component" value="Unassembled WGS sequence"/>
</dbReference>
<evidence type="ECO:0000313" key="4">
    <source>
        <dbReference type="Proteomes" id="UP000233837"/>
    </source>
</evidence>
<dbReference type="InterPro" id="IPR056924">
    <property type="entry name" value="SH3_Tf2-1"/>
</dbReference>
<dbReference type="Pfam" id="PF24626">
    <property type="entry name" value="SH3_Tf2-1"/>
    <property type="match status" value="1"/>
</dbReference>
<evidence type="ECO:0000259" key="2">
    <source>
        <dbReference type="Pfam" id="PF24626"/>
    </source>
</evidence>